<evidence type="ECO:0000256" key="2">
    <source>
        <dbReference type="ARBA" id="ARBA00007776"/>
    </source>
</evidence>
<organism evidence="9 10">
    <name type="scientific">Prevotella bivia DNF00320</name>
    <dbReference type="NCBI Taxonomy" id="1401068"/>
    <lineage>
        <taxon>Bacteria</taxon>
        <taxon>Pseudomonadati</taxon>
        <taxon>Bacteroidota</taxon>
        <taxon>Bacteroidia</taxon>
        <taxon>Bacteroidales</taxon>
        <taxon>Prevotellaceae</taxon>
        <taxon>Prevotella</taxon>
    </lineage>
</organism>
<evidence type="ECO:0000313" key="10">
    <source>
        <dbReference type="Proteomes" id="UP000029525"/>
    </source>
</evidence>
<evidence type="ECO:0000256" key="7">
    <source>
        <dbReference type="ARBA" id="ARBA00023136"/>
    </source>
</evidence>
<keyword evidence="3" id="KW-1003">Cell membrane</keyword>
<evidence type="ECO:0000256" key="3">
    <source>
        <dbReference type="ARBA" id="ARBA00022475"/>
    </source>
</evidence>
<dbReference type="OrthoDB" id="1132160at2"/>
<evidence type="ECO:0000256" key="5">
    <source>
        <dbReference type="ARBA" id="ARBA00022960"/>
    </source>
</evidence>
<reference evidence="9 10" key="1">
    <citation type="submission" date="2014-07" db="EMBL/GenBank/DDBJ databases">
        <authorList>
            <person name="McCorrison J."/>
            <person name="Sanka R."/>
            <person name="Torralba M."/>
            <person name="Gillis M."/>
            <person name="Haft D.H."/>
            <person name="Methe B."/>
            <person name="Sutton G."/>
            <person name="Nelson K.E."/>
        </authorList>
    </citation>
    <scope>NUCLEOTIDE SEQUENCE [LARGE SCALE GENOMIC DNA]</scope>
    <source>
        <strain evidence="9 10">DNF00320</strain>
    </source>
</reference>
<evidence type="ECO:0000256" key="1">
    <source>
        <dbReference type="ARBA" id="ARBA00004651"/>
    </source>
</evidence>
<comment type="subcellular location">
    <subcellularLocation>
        <location evidence="1">Cell membrane</location>
        <topology evidence="1">Multi-pass membrane protein</topology>
    </subcellularLocation>
</comment>
<dbReference type="AlphaFoldDB" id="A0A096ACM8"/>
<keyword evidence="5" id="KW-0133">Cell shape</keyword>
<dbReference type="InterPro" id="IPR007227">
    <property type="entry name" value="Cell_shape_determining_MreD"/>
</dbReference>
<sequence>MDVNFFKKLGWSIVLILLQVFVLNHVHLFGIATPLLYIYFIVQFRRNYPQWGMMLWAFVMGLFIDMFSNTPGVSSFSLTFLSAIQPFVLSSFTSHESAEELKPCIDSLGFGKYLWFVLILTFIYCVVFFSLDMFSFFNLLEWGACILASTLLTIVLILVIENVRRR</sequence>
<keyword evidence="6 8" id="KW-1133">Transmembrane helix</keyword>
<dbReference type="GeneID" id="78530406"/>
<feature type="transmembrane region" description="Helical" evidence="8">
    <location>
        <begin position="51"/>
        <end position="67"/>
    </location>
</feature>
<keyword evidence="7 8" id="KW-0472">Membrane</keyword>
<keyword evidence="4 8" id="KW-0812">Transmembrane</keyword>
<comment type="caution">
    <text evidence="9">The sequence shown here is derived from an EMBL/GenBank/DDBJ whole genome shotgun (WGS) entry which is preliminary data.</text>
</comment>
<protein>
    <submittedName>
        <fullName evidence="9">Rod shape-determining protein MreD</fullName>
    </submittedName>
</protein>
<feature type="transmembrane region" description="Helical" evidence="8">
    <location>
        <begin position="12"/>
        <end position="39"/>
    </location>
</feature>
<accession>A0A096ACM8</accession>
<name>A0A096ACM8_9BACT</name>
<proteinExistence type="inferred from homology"/>
<dbReference type="RefSeq" id="WP_004338476.1">
    <property type="nucleotide sequence ID" value="NZ_JRNQ01000026.1"/>
</dbReference>
<gene>
    <name evidence="9" type="ORF">HMPREF0647_05185</name>
</gene>
<evidence type="ECO:0000256" key="4">
    <source>
        <dbReference type="ARBA" id="ARBA00022692"/>
    </source>
</evidence>
<feature type="transmembrane region" description="Helical" evidence="8">
    <location>
        <begin position="113"/>
        <end position="134"/>
    </location>
</feature>
<evidence type="ECO:0000313" key="9">
    <source>
        <dbReference type="EMBL" id="KGF44838.1"/>
    </source>
</evidence>
<dbReference type="EMBL" id="JRNQ01000026">
    <property type="protein sequence ID" value="KGF44838.1"/>
    <property type="molecule type" value="Genomic_DNA"/>
</dbReference>
<dbReference type="NCBIfam" id="TIGR03426">
    <property type="entry name" value="shape_MreD"/>
    <property type="match status" value="1"/>
</dbReference>
<evidence type="ECO:0000256" key="8">
    <source>
        <dbReference type="SAM" id="Phobius"/>
    </source>
</evidence>
<evidence type="ECO:0000256" key="6">
    <source>
        <dbReference type="ARBA" id="ARBA00022989"/>
    </source>
</evidence>
<dbReference type="Proteomes" id="UP000029525">
    <property type="component" value="Unassembled WGS sequence"/>
</dbReference>
<feature type="transmembrane region" description="Helical" evidence="8">
    <location>
        <begin position="140"/>
        <end position="160"/>
    </location>
</feature>
<dbReference type="GO" id="GO:0008360">
    <property type="term" value="P:regulation of cell shape"/>
    <property type="evidence" value="ECO:0007669"/>
    <property type="project" value="UniProtKB-KW"/>
</dbReference>
<dbReference type="GO" id="GO:0005886">
    <property type="term" value="C:plasma membrane"/>
    <property type="evidence" value="ECO:0007669"/>
    <property type="project" value="UniProtKB-SubCell"/>
</dbReference>
<comment type="similarity">
    <text evidence="2">Belongs to the MreD family.</text>
</comment>